<dbReference type="Proteomes" id="UP000789901">
    <property type="component" value="Unassembled WGS sequence"/>
</dbReference>
<protein>
    <submittedName>
        <fullName evidence="1">42565_t:CDS:1</fullName>
    </submittedName>
</protein>
<keyword evidence="2" id="KW-1185">Reference proteome</keyword>
<comment type="caution">
    <text evidence="1">The sequence shown here is derived from an EMBL/GenBank/DDBJ whole genome shotgun (WGS) entry which is preliminary data.</text>
</comment>
<sequence length="110" mass="12894">MCQDNGISLLEVGYDEKPEIIIPERIRKIKETNEYIYLNCLITLYLPYHFFQIKVFDGSDVESLETQVQARLSLLPSGATSTPHQFLRFCPTQRGYINMYPHTNLYPLQY</sequence>
<accession>A0ABN7V5Z9</accession>
<dbReference type="EMBL" id="CAJVQB010009793">
    <property type="protein sequence ID" value="CAG8733652.1"/>
    <property type="molecule type" value="Genomic_DNA"/>
</dbReference>
<name>A0ABN7V5Z9_GIGMA</name>
<gene>
    <name evidence="1" type="ORF">GMARGA_LOCUS14641</name>
</gene>
<proteinExistence type="predicted"/>
<reference evidence="1 2" key="1">
    <citation type="submission" date="2021-06" db="EMBL/GenBank/DDBJ databases">
        <authorList>
            <person name="Kallberg Y."/>
            <person name="Tangrot J."/>
            <person name="Rosling A."/>
        </authorList>
    </citation>
    <scope>NUCLEOTIDE SEQUENCE [LARGE SCALE GENOMIC DNA]</scope>
    <source>
        <strain evidence="1 2">120-4 pot B 10/14</strain>
    </source>
</reference>
<evidence type="ECO:0000313" key="2">
    <source>
        <dbReference type="Proteomes" id="UP000789901"/>
    </source>
</evidence>
<organism evidence="1 2">
    <name type="scientific">Gigaspora margarita</name>
    <dbReference type="NCBI Taxonomy" id="4874"/>
    <lineage>
        <taxon>Eukaryota</taxon>
        <taxon>Fungi</taxon>
        <taxon>Fungi incertae sedis</taxon>
        <taxon>Mucoromycota</taxon>
        <taxon>Glomeromycotina</taxon>
        <taxon>Glomeromycetes</taxon>
        <taxon>Diversisporales</taxon>
        <taxon>Gigasporaceae</taxon>
        <taxon>Gigaspora</taxon>
    </lineage>
</organism>
<evidence type="ECO:0000313" key="1">
    <source>
        <dbReference type="EMBL" id="CAG8733652.1"/>
    </source>
</evidence>